<reference evidence="3" key="1">
    <citation type="submission" date="2019-08" db="EMBL/GenBank/DDBJ databases">
        <title>Limnoglobus roseus gen. nov., sp. nov., a novel freshwater planctomycete with a giant genome from the family Gemmataceae.</title>
        <authorList>
            <person name="Kulichevskaya I.S."/>
            <person name="Naumoff D.G."/>
            <person name="Miroshnikov K."/>
            <person name="Ivanova A."/>
            <person name="Philippov D.A."/>
            <person name="Hakobyan A."/>
            <person name="Rijpstra I.C."/>
            <person name="Sinninghe Damste J.S."/>
            <person name="Liesack W."/>
            <person name="Dedysh S.N."/>
        </authorList>
    </citation>
    <scope>NUCLEOTIDE SEQUENCE [LARGE SCALE GENOMIC DNA]</scope>
    <source>
        <strain evidence="3">PX52</strain>
    </source>
</reference>
<gene>
    <name evidence="2" type="ORF">PX52LOC_01469</name>
</gene>
<proteinExistence type="predicted"/>
<keyword evidence="1" id="KW-0812">Transmembrane</keyword>
<name>A0A5C1A5X0_9BACT</name>
<feature type="transmembrane region" description="Helical" evidence="1">
    <location>
        <begin position="190"/>
        <end position="213"/>
    </location>
</feature>
<dbReference type="AlphaFoldDB" id="A0A5C1A5X0"/>
<dbReference type="KEGG" id="lrs:PX52LOC_01469"/>
<dbReference type="OrthoDB" id="287705at2"/>
<keyword evidence="1" id="KW-1133">Transmembrane helix</keyword>
<feature type="transmembrane region" description="Helical" evidence="1">
    <location>
        <begin position="219"/>
        <end position="240"/>
    </location>
</feature>
<keyword evidence="3" id="KW-1185">Reference proteome</keyword>
<evidence type="ECO:0000313" key="3">
    <source>
        <dbReference type="Proteomes" id="UP000324974"/>
    </source>
</evidence>
<evidence type="ECO:0000256" key="1">
    <source>
        <dbReference type="SAM" id="Phobius"/>
    </source>
</evidence>
<dbReference type="EMBL" id="CP042425">
    <property type="protein sequence ID" value="QEL14579.1"/>
    <property type="molecule type" value="Genomic_DNA"/>
</dbReference>
<keyword evidence="1" id="KW-0472">Membrane</keyword>
<feature type="transmembrane region" description="Helical" evidence="1">
    <location>
        <begin position="41"/>
        <end position="62"/>
    </location>
</feature>
<evidence type="ECO:0000313" key="2">
    <source>
        <dbReference type="EMBL" id="QEL14579.1"/>
    </source>
</evidence>
<feature type="transmembrane region" description="Helical" evidence="1">
    <location>
        <begin position="7"/>
        <end position="29"/>
    </location>
</feature>
<dbReference type="RefSeq" id="WP_149109465.1">
    <property type="nucleotide sequence ID" value="NZ_CP042425.1"/>
</dbReference>
<accession>A0A5C1A5X0</accession>
<organism evidence="2 3">
    <name type="scientific">Limnoglobus roseus</name>
    <dbReference type="NCBI Taxonomy" id="2598579"/>
    <lineage>
        <taxon>Bacteria</taxon>
        <taxon>Pseudomonadati</taxon>
        <taxon>Planctomycetota</taxon>
        <taxon>Planctomycetia</taxon>
        <taxon>Gemmatales</taxon>
        <taxon>Gemmataceae</taxon>
        <taxon>Limnoglobus</taxon>
    </lineage>
</organism>
<protein>
    <submittedName>
        <fullName evidence="2">Uncharacterized protein</fullName>
    </submittedName>
</protein>
<dbReference type="Proteomes" id="UP000324974">
    <property type="component" value="Chromosome"/>
</dbReference>
<sequence>MSPSTILILTFVGLVVGLFAFFWGTALFLQAALYNTPADKLPIRAALAAFLVGGFLTFWTFVNTRAESKDRYGTFFEFNPTSSSEFHEFTAVRRDANKKETSVPYKKVSGNFVEVQDATKPFKMNSADYMVSAIEVKDGEKPVKFDAQFDKTGKYAGGSNKVFQEVGGRRYIEFGQTNVPSAMFSPSTGAMMAALGLNALHFVVWFVALWPVLRYTMGHAIGGAAGLGLFVMLLVMPLLFDKNKLPDSFRNPPPAAAKA</sequence>